<feature type="transmembrane region" description="Helical" evidence="1">
    <location>
        <begin position="370"/>
        <end position="389"/>
    </location>
</feature>
<feature type="transmembrane region" description="Helical" evidence="1">
    <location>
        <begin position="14"/>
        <end position="32"/>
    </location>
</feature>
<feature type="transmembrane region" description="Helical" evidence="1">
    <location>
        <begin position="427"/>
        <end position="448"/>
    </location>
</feature>
<evidence type="ECO:0000259" key="2">
    <source>
        <dbReference type="PROSITE" id="PS51831"/>
    </source>
</evidence>
<dbReference type="Pfam" id="PF07698">
    <property type="entry name" value="7TM-7TMR_HD"/>
    <property type="match status" value="1"/>
</dbReference>
<gene>
    <name evidence="3" type="ORF">DIS07_08265</name>
</gene>
<dbReference type="InterPro" id="IPR052722">
    <property type="entry name" value="PgpH_phosphodiesterase"/>
</dbReference>
<keyword evidence="1" id="KW-0812">Transmembrane</keyword>
<dbReference type="Proteomes" id="UP000245670">
    <property type="component" value="Unassembled WGS sequence"/>
</dbReference>
<keyword evidence="1" id="KW-1133">Transmembrane helix</keyword>
<evidence type="ECO:0000256" key="1">
    <source>
        <dbReference type="SAM" id="Phobius"/>
    </source>
</evidence>
<keyword evidence="4" id="KW-1185">Reference proteome</keyword>
<proteinExistence type="predicted"/>
<sequence>MGNFVNKLYQNNTIIYKVILFLITTVAIVYLFPKGGQFKYDFSNGQLWKYDNLRAPFDFAIQKSEEEIIVEKKKIEVNAKQYFIYDTKVVSDVKADFIRRISSLSISDSLSIDKIHSLKNIGNKVISSVYEVGFLEVVSQDRVLNKDEIVAVKKGNEVEDVPFKKLLYSREVLNLIKNNLGNDPYSYDKKILLNILSEIIKPNISYDEKFTEKVIENEIKNISYTKGKVSKDELIILKGEIVEGKKLAILSSLKSESESKVWTESNYNWIIFGYTILVSLALLMLLLFLRKYRVEIFDNNNKVTFIFFNVFSMILIQTLVIKYNSEYLYIVPLSILPIVLKAFFDARLGLFTHVLTVLLLGYIVPDSFEFIYLHIIAGIVTILTVSELYKRANLFISVAQITLIYMLTYFAFSIIKEGNASQINWTYFMLFAANGLLSFLSLIIIYMYEKIFGLVSDVTLLELSNTNTKLLRELNEKAPGTFQHSMQVANLAEAAANEIGANSMLVRTGALYHDIGKMINPQYFVENQSTGVNPHNDLSPRDSSKIIIDHVIKGVELAKKNKLPDRIIDFIRTHHGTSSTYYFYRKEQELNPDAEVDIKKFTYHGPIPFSKETAILMMCDTAEAASKSLKKPTAQSISDLIDKIIDKQMIDNQFLNSDITFREIEVIKKVIKKKLMNIYHLRVEYPE</sequence>
<feature type="domain" description="HD" evidence="2">
    <location>
        <begin position="481"/>
        <end position="625"/>
    </location>
</feature>
<evidence type="ECO:0000313" key="4">
    <source>
        <dbReference type="Proteomes" id="UP000245670"/>
    </source>
</evidence>
<dbReference type="InterPro" id="IPR011621">
    <property type="entry name" value="Metal-dep_PHydrolase_7TM_intra"/>
</dbReference>
<dbReference type="GO" id="GO:0016787">
    <property type="term" value="F:hydrolase activity"/>
    <property type="evidence" value="ECO:0007669"/>
    <property type="project" value="UniProtKB-KW"/>
</dbReference>
<protein>
    <submittedName>
        <fullName evidence="3">Phosphohydrolase</fullName>
    </submittedName>
</protein>
<dbReference type="AlphaFoldDB" id="A0A2U2JA56"/>
<dbReference type="SUPFAM" id="SSF109604">
    <property type="entry name" value="HD-domain/PDEase-like"/>
    <property type="match status" value="1"/>
</dbReference>
<dbReference type="RefSeq" id="WP_109404773.1">
    <property type="nucleotide sequence ID" value="NZ_QFFG01000003.1"/>
</dbReference>
<dbReference type="InterPro" id="IPR006674">
    <property type="entry name" value="HD_domain"/>
</dbReference>
<reference evidence="3 4" key="1">
    <citation type="submission" date="2018-05" db="EMBL/GenBank/DDBJ databases">
        <title>Polaribacter aquimarinus sp. nov., isolated from sediment in a sediment of sea.</title>
        <authorList>
            <person name="Lu D."/>
        </authorList>
    </citation>
    <scope>NUCLEOTIDE SEQUENCE [LARGE SCALE GENOMIC DNA]</scope>
    <source>
        <strain evidence="3 4">ZY113</strain>
    </source>
</reference>
<dbReference type="InterPro" id="IPR006675">
    <property type="entry name" value="HDIG_dom"/>
</dbReference>
<accession>A0A2U2JA56</accession>
<dbReference type="CDD" id="cd00077">
    <property type="entry name" value="HDc"/>
    <property type="match status" value="1"/>
</dbReference>
<feature type="transmembrane region" description="Helical" evidence="1">
    <location>
        <begin position="348"/>
        <end position="364"/>
    </location>
</feature>
<dbReference type="NCBIfam" id="TIGR00277">
    <property type="entry name" value="HDIG"/>
    <property type="match status" value="1"/>
</dbReference>
<name>A0A2U2JA56_9FLAO</name>
<dbReference type="OrthoDB" id="9806952at2"/>
<dbReference type="PANTHER" id="PTHR36442:SF1">
    <property type="entry name" value="CYCLIC-DI-AMP PHOSPHODIESTERASE PGPH"/>
    <property type="match status" value="1"/>
</dbReference>
<organism evidence="3 4">
    <name type="scientific">Polaribacter aquimarinus</name>
    <dbReference type="NCBI Taxonomy" id="2100726"/>
    <lineage>
        <taxon>Bacteria</taxon>
        <taxon>Pseudomonadati</taxon>
        <taxon>Bacteroidota</taxon>
        <taxon>Flavobacteriia</taxon>
        <taxon>Flavobacteriales</taxon>
        <taxon>Flavobacteriaceae</taxon>
    </lineage>
</organism>
<keyword evidence="1" id="KW-0472">Membrane</keyword>
<keyword evidence="3" id="KW-0378">Hydrolase</keyword>
<dbReference type="InterPro" id="IPR011624">
    <property type="entry name" value="Metal-dep_PHydrolase_7TM_extra"/>
</dbReference>
<dbReference type="SMART" id="SM00471">
    <property type="entry name" value="HDc"/>
    <property type="match status" value="1"/>
</dbReference>
<dbReference type="Pfam" id="PF01966">
    <property type="entry name" value="HD"/>
    <property type="match status" value="1"/>
</dbReference>
<dbReference type="InterPro" id="IPR003607">
    <property type="entry name" value="HD/PDEase_dom"/>
</dbReference>
<feature type="transmembrane region" description="Helical" evidence="1">
    <location>
        <begin position="301"/>
        <end position="321"/>
    </location>
</feature>
<comment type="caution">
    <text evidence="3">The sequence shown here is derived from an EMBL/GenBank/DDBJ whole genome shotgun (WGS) entry which is preliminary data.</text>
</comment>
<dbReference type="Pfam" id="PF07697">
    <property type="entry name" value="7TMR-HDED"/>
    <property type="match status" value="1"/>
</dbReference>
<evidence type="ECO:0000313" key="3">
    <source>
        <dbReference type="EMBL" id="PWG05228.1"/>
    </source>
</evidence>
<dbReference type="PANTHER" id="PTHR36442">
    <property type="entry name" value="CYCLIC-DI-AMP PHOSPHODIESTERASE PGPH"/>
    <property type="match status" value="1"/>
</dbReference>
<dbReference type="Gene3D" id="1.10.3210.10">
    <property type="entry name" value="Hypothetical protein af1432"/>
    <property type="match status" value="1"/>
</dbReference>
<feature type="transmembrane region" description="Helical" evidence="1">
    <location>
        <begin position="394"/>
        <end position="415"/>
    </location>
</feature>
<dbReference type="PROSITE" id="PS51831">
    <property type="entry name" value="HD"/>
    <property type="match status" value="1"/>
</dbReference>
<feature type="transmembrane region" description="Helical" evidence="1">
    <location>
        <begin position="267"/>
        <end position="289"/>
    </location>
</feature>
<dbReference type="EMBL" id="QFFG01000003">
    <property type="protein sequence ID" value="PWG05228.1"/>
    <property type="molecule type" value="Genomic_DNA"/>
</dbReference>